<gene>
    <name evidence="1" type="ORF">L2764_26195</name>
</gene>
<keyword evidence="2" id="KW-1185">Reference proteome</keyword>
<dbReference type="Proteomes" id="UP001203423">
    <property type="component" value="Unassembled WGS sequence"/>
</dbReference>
<comment type="caution">
    <text evidence="1">The sequence shown here is derived from an EMBL/GenBank/DDBJ whole genome shotgun (WGS) entry which is preliminary data.</text>
</comment>
<proteinExistence type="predicted"/>
<protein>
    <submittedName>
        <fullName evidence="1">Uncharacterized protein</fullName>
    </submittedName>
</protein>
<reference evidence="1 2" key="1">
    <citation type="submission" date="2022-01" db="EMBL/GenBank/DDBJ databases">
        <title>Whole genome-based taxonomy of the Shewanellaceae.</title>
        <authorList>
            <person name="Martin-Rodriguez A.J."/>
        </authorList>
    </citation>
    <scope>NUCLEOTIDE SEQUENCE [LARGE SCALE GENOMIC DNA]</scope>
    <source>
        <strain evidence="1 2">DSM 17177</strain>
    </source>
</reference>
<evidence type="ECO:0000313" key="2">
    <source>
        <dbReference type="Proteomes" id="UP001203423"/>
    </source>
</evidence>
<evidence type="ECO:0000313" key="1">
    <source>
        <dbReference type="EMBL" id="MCL1127853.1"/>
    </source>
</evidence>
<sequence>MWNAVLKDDNEIQDPHMAVQALQSTLSLDDARIQYTLGLRVNYPGYVRDYWFDPTIKVK</sequence>
<dbReference type="RefSeq" id="WP_248943282.1">
    <property type="nucleotide sequence ID" value="NZ_JAKIKS010000232.1"/>
</dbReference>
<dbReference type="EMBL" id="JAKIKS010000232">
    <property type="protein sequence ID" value="MCL1127853.1"/>
    <property type="molecule type" value="Genomic_DNA"/>
</dbReference>
<organism evidence="1 2">
    <name type="scientific">Shewanella surugensis</name>
    <dbReference type="NCBI Taxonomy" id="212020"/>
    <lineage>
        <taxon>Bacteria</taxon>
        <taxon>Pseudomonadati</taxon>
        <taxon>Pseudomonadota</taxon>
        <taxon>Gammaproteobacteria</taxon>
        <taxon>Alteromonadales</taxon>
        <taxon>Shewanellaceae</taxon>
        <taxon>Shewanella</taxon>
    </lineage>
</organism>
<accession>A0ABT0LJJ9</accession>
<name>A0ABT0LJJ9_9GAMM</name>